<dbReference type="GeneID" id="27345768"/>
<dbReference type="VEuPathDB" id="FungiDB:PV07_06574"/>
<dbReference type="Gene3D" id="3.90.70.130">
    <property type="match status" value="1"/>
</dbReference>
<sequence length="524" mass="58692">MANENRQQYLTCPFCTFGSNDIDSLERHVQHLHGSRQPDGQQHYDAASQLSDADLAQLLAFEEAGLPAELALPDRPNVPARGEIQAAESATNLQEPPSSSRVAKEDSWAQCVCGERVHFLELDAHSDMHAQESVSMDDADIPSSDVELWTPESTAERPLANISNSFSTNIPKSLRNYDQIRENTTPPRSEKRRGPSLKEIFLGTSAFPKRKSAISAASTKLGQTKQLGRSELGPFAHEQQMPKWLRRMLERGAKVTIVHRYGPDGTLTRVETVANETPNLVPVLSRLSQLDRTVERAFYCSPQVLHVCKMLGEGGFCGYRNIQMLVSYIQATDANGAENFRGRLPSILRLQDMIENAWDLGFNASGREETGGIKFTRKFIGTPEAHALFSSLDIPCESTGYSTTKEVEGFETMLCAVCEYFDDDSTKDSVDKVVLTDKPPIYFQHRGHSQTIVGVEQRLNGAVNLVVFDPMFHLSPALKKLAFSRCTTFRCAQPEKLLKAHRRDERYLESYKDFELFRLKMGQP</sequence>
<gene>
    <name evidence="3" type="ORF">PV07_06574</name>
</gene>
<evidence type="ECO:0000313" key="4">
    <source>
        <dbReference type="Proteomes" id="UP000054466"/>
    </source>
</evidence>
<reference evidence="3 4" key="1">
    <citation type="submission" date="2015-01" db="EMBL/GenBank/DDBJ databases">
        <title>The Genome Sequence of Cladophialophora immunda CBS83496.</title>
        <authorList>
            <consortium name="The Broad Institute Genomics Platform"/>
            <person name="Cuomo C."/>
            <person name="de Hoog S."/>
            <person name="Gorbushina A."/>
            <person name="Stielow B."/>
            <person name="Teixiera M."/>
            <person name="Abouelleil A."/>
            <person name="Chapman S.B."/>
            <person name="Priest M."/>
            <person name="Young S.K."/>
            <person name="Wortman J."/>
            <person name="Nusbaum C."/>
            <person name="Birren B."/>
        </authorList>
    </citation>
    <scope>NUCLEOTIDE SEQUENCE [LARGE SCALE GENOMIC DNA]</scope>
    <source>
        <strain evidence="3 4">CBS 83496</strain>
    </source>
</reference>
<feature type="domain" description="UFSP1/2/DUB catalytic" evidence="2">
    <location>
        <begin position="295"/>
        <end position="516"/>
    </location>
</feature>
<dbReference type="Proteomes" id="UP000054466">
    <property type="component" value="Unassembled WGS sequence"/>
</dbReference>
<protein>
    <recommendedName>
        <fullName evidence="2">UFSP1/2/DUB catalytic domain-containing protein</fullName>
    </recommendedName>
</protein>
<dbReference type="RefSeq" id="XP_016246982.1">
    <property type="nucleotide sequence ID" value="XM_016393563.1"/>
</dbReference>
<dbReference type="GO" id="GO:0016787">
    <property type="term" value="F:hydrolase activity"/>
    <property type="evidence" value="ECO:0007669"/>
    <property type="project" value="UniProtKB-KW"/>
</dbReference>
<dbReference type="Pfam" id="PF07910">
    <property type="entry name" value="Peptidase_C78"/>
    <property type="match status" value="1"/>
</dbReference>
<dbReference type="AlphaFoldDB" id="A0A0D1ZFY6"/>
<keyword evidence="4" id="KW-1185">Reference proteome</keyword>
<evidence type="ECO:0000259" key="2">
    <source>
        <dbReference type="Pfam" id="PF07910"/>
    </source>
</evidence>
<organism evidence="3 4">
    <name type="scientific">Cladophialophora immunda</name>
    <dbReference type="NCBI Taxonomy" id="569365"/>
    <lineage>
        <taxon>Eukaryota</taxon>
        <taxon>Fungi</taxon>
        <taxon>Dikarya</taxon>
        <taxon>Ascomycota</taxon>
        <taxon>Pezizomycotina</taxon>
        <taxon>Eurotiomycetes</taxon>
        <taxon>Chaetothyriomycetidae</taxon>
        <taxon>Chaetothyriales</taxon>
        <taxon>Herpotrichiellaceae</taxon>
        <taxon>Cladophialophora</taxon>
    </lineage>
</organism>
<dbReference type="HOGENOM" id="CLU_013053_3_0_1"/>
<dbReference type="OrthoDB" id="288987at2759"/>
<keyword evidence="1" id="KW-0378">Hydrolase</keyword>
<dbReference type="InterPro" id="IPR012462">
    <property type="entry name" value="UFSP1/2_DUB_cat"/>
</dbReference>
<name>A0A0D1ZFY6_9EURO</name>
<dbReference type="EMBL" id="KN847043">
    <property type="protein sequence ID" value="KIW26766.1"/>
    <property type="molecule type" value="Genomic_DNA"/>
</dbReference>
<accession>A0A0D1ZFY6</accession>
<evidence type="ECO:0000256" key="1">
    <source>
        <dbReference type="ARBA" id="ARBA00022801"/>
    </source>
</evidence>
<proteinExistence type="predicted"/>
<evidence type="ECO:0000313" key="3">
    <source>
        <dbReference type="EMBL" id="KIW26766.1"/>
    </source>
</evidence>
<dbReference type="STRING" id="569365.A0A0D1ZFY6"/>